<reference evidence="1" key="1">
    <citation type="submission" date="2022-02" db="EMBL/GenBank/DDBJ databases">
        <title>Plant Genome Project.</title>
        <authorList>
            <person name="Zhang R.-G."/>
        </authorList>
    </citation>
    <scope>NUCLEOTIDE SEQUENCE</scope>
    <source>
        <strain evidence="1">AT1</strain>
    </source>
</reference>
<keyword evidence="2" id="KW-1185">Reference proteome</keyword>
<evidence type="ECO:0000313" key="1">
    <source>
        <dbReference type="EMBL" id="KAI8525199.1"/>
    </source>
</evidence>
<sequence>MLYLHEDSGLRVIHRDLKPNNVLLDVDLNAKASDFGLARIFGNDQTRGNINEVAGTFGYKSPEYLMEGKFPAKSDVFSFGVLVLEIIYGKRYHSYQSNDATNFLSYAWKLWGEGTSLDLLDPTIEGSSARNEVTRCIHIALLCVQDDPGARPSMAIIVLMLNSYFVPLSLPQQPRLSGWSGIESNILRELQSDQSISKSIHWTVNEASISEVDPK</sequence>
<evidence type="ECO:0000313" key="2">
    <source>
        <dbReference type="Proteomes" id="UP001062846"/>
    </source>
</evidence>
<proteinExistence type="predicted"/>
<organism evidence="1 2">
    <name type="scientific">Rhododendron molle</name>
    <name type="common">Chinese azalea</name>
    <name type="synonym">Azalea mollis</name>
    <dbReference type="NCBI Taxonomy" id="49168"/>
    <lineage>
        <taxon>Eukaryota</taxon>
        <taxon>Viridiplantae</taxon>
        <taxon>Streptophyta</taxon>
        <taxon>Embryophyta</taxon>
        <taxon>Tracheophyta</taxon>
        <taxon>Spermatophyta</taxon>
        <taxon>Magnoliopsida</taxon>
        <taxon>eudicotyledons</taxon>
        <taxon>Gunneridae</taxon>
        <taxon>Pentapetalae</taxon>
        <taxon>asterids</taxon>
        <taxon>Ericales</taxon>
        <taxon>Ericaceae</taxon>
        <taxon>Ericoideae</taxon>
        <taxon>Rhodoreae</taxon>
        <taxon>Rhododendron</taxon>
    </lineage>
</organism>
<accession>A0ACC0L9X0</accession>
<gene>
    <name evidence="1" type="ORF">RHMOL_Rhmol13G0210600</name>
</gene>
<protein>
    <submittedName>
        <fullName evidence="1">Uncharacterized protein</fullName>
    </submittedName>
</protein>
<name>A0ACC0L9X0_RHOML</name>
<comment type="caution">
    <text evidence="1">The sequence shown here is derived from an EMBL/GenBank/DDBJ whole genome shotgun (WGS) entry which is preliminary data.</text>
</comment>
<dbReference type="EMBL" id="CM046400">
    <property type="protein sequence ID" value="KAI8525199.1"/>
    <property type="molecule type" value="Genomic_DNA"/>
</dbReference>
<dbReference type="Proteomes" id="UP001062846">
    <property type="component" value="Chromosome 13"/>
</dbReference>